<feature type="transmembrane region" description="Helical" evidence="7">
    <location>
        <begin position="224"/>
        <end position="246"/>
    </location>
</feature>
<dbReference type="GO" id="GO:0005783">
    <property type="term" value="C:endoplasmic reticulum"/>
    <property type="evidence" value="ECO:0007669"/>
    <property type="project" value="TreeGrafter"/>
</dbReference>
<dbReference type="GO" id="GO:0019706">
    <property type="term" value="F:protein-cysteine S-palmitoyltransferase activity"/>
    <property type="evidence" value="ECO:0007669"/>
    <property type="project" value="UniProtKB-EC"/>
</dbReference>
<keyword evidence="2 7" id="KW-0808">Transferase</keyword>
<evidence type="ECO:0000256" key="8">
    <source>
        <dbReference type="SAM" id="MobiDB-lite"/>
    </source>
</evidence>
<evidence type="ECO:0000313" key="10">
    <source>
        <dbReference type="EMBL" id="KAH7641329.1"/>
    </source>
</evidence>
<feature type="region of interest" description="Disordered" evidence="8">
    <location>
        <begin position="75"/>
        <end position="99"/>
    </location>
</feature>
<feature type="transmembrane region" description="Helical" evidence="7">
    <location>
        <begin position="12"/>
        <end position="33"/>
    </location>
</feature>
<dbReference type="PROSITE" id="PS50216">
    <property type="entry name" value="DHHC"/>
    <property type="match status" value="1"/>
</dbReference>
<evidence type="ECO:0000256" key="4">
    <source>
        <dbReference type="ARBA" id="ARBA00022989"/>
    </source>
</evidence>
<evidence type="ECO:0000256" key="2">
    <source>
        <dbReference type="ARBA" id="ARBA00022679"/>
    </source>
</evidence>
<evidence type="ECO:0000256" key="5">
    <source>
        <dbReference type="ARBA" id="ARBA00023136"/>
    </source>
</evidence>
<comment type="subcellular location">
    <subcellularLocation>
        <location evidence="1">Membrane</location>
        <topology evidence="1">Multi-pass membrane protein</topology>
    </subcellularLocation>
</comment>
<dbReference type="OrthoDB" id="331948at2759"/>
<dbReference type="Proteomes" id="UP000828236">
    <property type="component" value="Unassembled WGS sequence"/>
</dbReference>
<keyword evidence="4 7" id="KW-1133">Transmembrane helix</keyword>
<feature type="domain" description="Palmitoyltransferase DHHC" evidence="9">
    <location>
        <begin position="176"/>
        <end position="287"/>
    </location>
</feature>
<keyword evidence="3 7" id="KW-0812">Transmembrane</keyword>
<feature type="transmembrane region" description="Helical" evidence="7">
    <location>
        <begin position="39"/>
        <end position="65"/>
    </location>
</feature>
<evidence type="ECO:0000256" key="6">
    <source>
        <dbReference type="ARBA" id="ARBA00023315"/>
    </source>
</evidence>
<comment type="catalytic activity">
    <reaction evidence="7">
        <text>L-cysteinyl-[protein] + hexadecanoyl-CoA = S-hexadecanoyl-L-cysteinyl-[protein] + CoA</text>
        <dbReference type="Rhea" id="RHEA:36683"/>
        <dbReference type="Rhea" id="RHEA-COMP:10131"/>
        <dbReference type="Rhea" id="RHEA-COMP:11032"/>
        <dbReference type="ChEBI" id="CHEBI:29950"/>
        <dbReference type="ChEBI" id="CHEBI:57287"/>
        <dbReference type="ChEBI" id="CHEBI:57379"/>
        <dbReference type="ChEBI" id="CHEBI:74151"/>
        <dbReference type="EC" id="2.3.1.225"/>
    </reaction>
</comment>
<evidence type="ECO:0000256" key="3">
    <source>
        <dbReference type="ARBA" id="ARBA00022692"/>
    </source>
</evidence>
<evidence type="ECO:0000259" key="9">
    <source>
        <dbReference type="Pfam" id="PF01529"/>
    </source>
</evidence>
<keyword evidence="6 7" id="KW-0012">Acyltransferase</keyword>
<dbReference type="EMBL" id="SDOV01000004">
    <property type="protein sequence ID" value="KAH7641329.1"/>
    <property type="molecule type" value="Genomic_DNA"/>
</dbReference>
<organism evidence="10">
    <name type="scientific">Dermatophagoides farinae</name>
    <name type="common">American house dust mite</name>
    <dbReference type="NCBI Taxonomy" id="6954"/>
    <lineage>
        <taxon>Eukaryota</taxon>
        <taxon>Metazoa</taxon>
        <taxon>Ecdysozoa</taxon>
        <taxon>Arthropoda</taxon>
        <taxon>Chelicerata</taxon>
        <taxon>Arachnida</taxon>
        <taxon>Acari</taxon>
        <taxon>Acariformes</taxon>
        <taxon>Sarcoptiformes</taxon>
        <taxon>Astigmata</taxon>
        <taxon>Psoroptidia</taxon>
        <taxon>Analgoidea</taxon>
        <taxon>Pyroglyphidae</taxon>
        <taxon>Dermatophagoidinae</taxon>
        <taxon>Dermatophagoides</taxon>
    </lineage>
</organism>
<dbReference type="PANTHER" id="PTHR22883">
    <property type="entry name" value="ZINC FINGER DHHC DOMAIN CONTAINING PROTEIN"/>
    <property type="match status" value="1"/>
</dbReference>
<dbReference type="Pfam" id="PF01529">
    <property type="entry name" value="DHHC"/>
    <property type="match status" value="1"/>
</dbReference>
<dbReference type="GO" id="GO:0006612">
    <property type="term" value="P:protein targeting to membrane"/>
    <property type="evidence" value="ECO:0007669"/>
    <property type="project" value="TreeGrafter"/>
</dbReference>
<evidence type="ECO:0000256" key="1">
    <source>
        <dbReference type="ARBA" id="ARBA00004141"/>
    </source>
</evidence>
<dbReference type="EC" id="2.3.1.225" evidence="7"/>
<dbReference type="GO" id="GO:0005794">
    <property type="term" value="C:Golgi apparatus"/>
    <property type="evidence" value="ECO:0007669"/>
    <property type="project" value="TreeGrafter"/>
</dbReference>
<feature type="transmembrane region" description="Helical" evidence="7">
    <location>
        <begin position="252"/>
        <end position="276"/>
    </location>
</feature>
<comment type="domain">
    <text evidence="7">The DHHC domain is required for palmitoyltransferase activity.</text>
</comment>
<sequence length="362" mass="42257">MAFNFEPFGMICFAFFYGLIGYVDFVYIFYIVPYSYFSIIPYVSLIGIYQICLFMIIWSHLMCVFSDAGRIDRQRRSRRGRQQQQQQHCRQTSVKRLPSDHQSFPVVTTMTNDCSIDLVVNGDHNHQQQQQQQSQNFGEIDYIIDPTSIDFNGQMYPVAENFENIQPNYMYELDWTYCKHCHHYRPPGAHHCHICRHCILRMDHHCPWINNCVGQYNQKYFLQFTSYAFIGCLYTVGSIIFSLILMPPGIPIRIVHIGLITLASFVLGIFSIAVFFDQLQNIFNNNSSSGNGINYRDYYASRRMDNNFDNNTATTRMTSLQPISKNRSIILREMFGNIPKILWLLPYPFKSSTMAMTTVTNS</sequence>
<dbReference type="AlphaFoldDB" id="A0A9D4P0H2"/>
<keyword evidence="5 7" id="KW-0472">Membrane</keyword>
<dbReference type="GO" id="GO:0016020">
    <property type="term" value="C:membrane"/>
    <property type="evidence" value="ECO:0007669"/>
    <property type="project" value="UniProtKB-SubCell"/>
</dbReference>
<protein>
    <recommendedName>
        <fullName evidence="7">Palmitoyltransferase</fullName>
        <ecNumber evidence="7">2.3.1.225</ecNumber>
    </recommendedName>
</protein>
<accession>A0A9D4P0H2</accession>
<feature type="compositionally biased region" description="Low complexity" evidence="8">
    <location>
        <begin position="82"/>
        <end position="91"/>
    </location>
</feature>
<evidence type="ECO:0000256" key="7">
    <source>
        <dbReference type="RuleBase" id="RU079119"/>
    </source>
</evidence>
<proteinExistence type="inferred from homology"/>
<dbReference type="InterPro" id="IPR001594">
    <property type="entry name" value="Palmitoyltrfase_DHHC"/>
</dbReference>
<reference evidence="10" key="1">
    <citation type="submission" date="2020-06" db="EMBL/GenBank/DDBJ databases">
        <authorList>
            <person name="Ji K."/>
            <person name="Li J."/>
        </authorList>
    </citation>
    <scope>NUCLEOTIDE SEQUENCE</scope>
    <source>
        <strain evidence="10">JKM2019</strain>
        <tissue evidence="10">Whole body</tissue>
    </source>
</reference>
<comment type="similarity">
    <text evidence="7">Belongs to the DHHC palmitoyltransferase family.</text>
</comment>
<comment type="caution">
    <text evidence="10">The sequence shown here is derived from an EMBL/GenBank/DDBJ whole genome shotgun (WGS) entry which is preliminary data.</text>
</comment>
<dbReference type="InterPro" id="IPR039859">
    <property type="entry name" value="PFA4/ZDH16/20/ERF2-like"/>
</dbReference>
<reference evidence="10" key="2">
    <citation type="journal article" date="2021" name="World Allergy Organ. J.">
        <title>Chromosome-level assembly of Dermatophagoides farinae genome and transcriptome reveals two novel allergens Der f 37 and Der f 39.</title>
        <authorList>
            <person name="Chen J."/>
            <person name="Cai Z."/>
            <person name="Fan D."/>
            <person name="Hu J."/>
            <person name="Hou Y."/>
            <person name="He Y."/>
            <person name="Zhang Z."/>
            <person name="Zhao Z."/>
            <person name="Gao P."/>
            <person name="Hu W."/>
            <person name="Sun J."/>
            <person name="Li J."/>
            <person name="Ji K."/>
        </authorList>
    </citation>
    <scope>NUCLEOTIDE SEQUENCE</scope>
    <source>
        <strain evidence="10">JKM2019</strain>
    </source>
</reference>
<name>A0A9D4P0H2_DERFA</name>
<gene>
    <name evidence="10" type="ORF">HUG17_4373</name>
</gene>